<dbReference type="EMBL" id="JAVXUP010000079">
    <property type="protein sequence ID" value="KAK3039296.1"/>
    <property type="molecule type" value="Genomic_DNA"/>
</dbReference>
<evidence type="ECO:0000256" key="4">
    <source>
        <dbReference type="ARBA" id="ARBA00023274"/>
    </source>
</evidence>
<evidence type="ECO:0000313" key="6">
    <source>
        <dbReference type="Proteomes" id="UP001188597"/>
    </source>
</evidence>
<dbReference type="Pfam" id="PF00574">
    <property type="entry name" value="CLP_protease"/>
    <property type="match status" value="1"/>
</dbReference>
<dbReference type="SUPFAM" id="SSF53137">
    <property type="entry name" value="Translational machinery components"/>
    <property type="match status" value="1"/>
</dbReference>
<name>A0AA88X495_9ASTE</name>
<dbReference type="PANTHER" id="PTHR48481:SF1">
    <property type="entry name" value="ATP-DEPENDENT CLP PROTEASE PROTEOLYTIC SUBUNIT"/>
    <property type="match status" value="1"/>
</dbReference>
<dbReference type="GO" id="GO:1990904">
    <property type="term" value="C:ribonucleoprotein complex"/>
    <property type="evidence" value="ECO:0007669"/>
    <property type="project" value="UniProtKB-KW"/>
</dbReference>
<dbReference type="GO" id="GO:0003735">
    <property type="term" value="F:structural constituent of ribosome"/>
    <property type="evidence" value="ECO:0007669"/>
    <property type="project" value="InterPro"/>
</dbReference>
<proteinExistence type="inferred from homology"/>
<reference evidence="5" key="1">
    <citation type="submission" date="2022-12" db="EMBL/GenBank/DDBJ databases">
        <title>Draft genome assemblies for two species of Escallonia (Escalloniales).</title>
        <authorList>
            <person name="Chanderbali A."/>
            <person name="Dervinis C."/>
            <person name="Anghel I."/>
            <person name="Soltis D."/>
            <person name="Soltis P."/>
            <person name="Zapata F."/>
        </authorList>
    </citation>
    <scope>NUCLEOTIDE SEQUENCE</scope>
    <source>
        <strain evidence="5">UCBG64.0493</strain>
        <tissue evidence="5">Leaf</tissue>
    </source>
</reference>
<evidence type="ECO:0000313" key="5">
    <source>
        <dbReference type="EMBL" id="KAK3039296.1"/>
    </source>
</evidence>
<protein>
    <submittedName>
        <fullName evidence="5">Uncharacterized protein</fullName>
    </submittedName>
</protein>
<dbReference type="GO" id="GO:0006508">
    <property type="term" value="P:proteolysis"/>
    <property type="evidence" value="ECO:0007669"/>
    <property type="project" value="InterPro"/>
</dbReference>
<dbReference type="Gene3D" id="3.90.226.10">
    <property type="entry name" value="2-enoyl-CoA Hydratase, Chain A, domain 1"/>
    <property type="match status" value="1"/>
</dbReference>
<comment type="similarity">
    <text evidence="2">Belongs to the peptidase S14 family.</text>
</comment>
<dbReference type="PANTHER" id="PTHR48481">
    <property type="entry name" value="ATP-DEPENDENT CLP PROTEASE PROTEOLYTIC SUBUNIT"/>
    <property type="match status" value="1"/>
</dbReference>
<dbReference type="AlphaFoldDB" id="A0AA88X495"/>
<sequence length="198" mass="22454">MDIFISLIHIYEMIKYGKSYNKNCSLRNARIGSHKNIRRILKRVIHVQASFNNIIVTVPDVRGRVVSWDSVVTCGFKGARRGTSFAAQTAARNAVHTGMRRAKVMINGPGLGRDANYEPLIEVVVMIHQPASSFYEAQTGEFIVEVKELLKQRETLIRVYVQRTGKPSWVVSKDMERDVFMLATKAKAYEIIDLVVVK</sequence>
<accession>A0AA88X495</accession>
<gene>
    <name evidence="5" type="ORF">RJ639_026680</name>
</gene>
<dbReference type="InterPro" id="IPR001971">
    <property type="entry name" value="Ribosomal_uS11"/>
</dbReference>
<dbReference type="InterPro" id="IPR001907">
    <property type="entry name" value="ClpP"/>
</dbReference>
<dbReference type="GO" id="GO:0004176">
    <property type="term" value="F:ATP-dependent peptidase activity"/>
    <property type="evidence" value="ECO:0007669"/>
    <property type="project" value="InterPro"/>
</dbReference>
<dbReference type="InterPro" id="IPR029045">
    <property type="entry name" value="ClpP/crotonase-like_dom_sf"/>
</dbReference>
<comment type="similarity">
    <text evidence="1">Belongs to the universal ribosomal protein uS11 family.</text>
</comment>
<evidence type="ECO:0000256" key="1">
    <source>
        <dbReference type="ARBA" id="ARBA00006194"/>
    </source>
</evidence>
<dbReference type="SUPFAM" id="SSF52096">
    <property type="entry name" value="ClpP/crotonase"/>
    <property type="match status" value="1"/>
</dbReference>
<dbReference type="InterPro" id="IPR036967">
    <property type="entry name" value="Ribosomal_uS11_sf"/>
</dbReference>
<dbReference type="Proteomes" id="UP001188597">
    <property type="component" value="Unassembled WGS sequence"/>
</dbReference>
<dbReference type="Gene3D" id="3.30.420.80">
    <property type="entry name" value="Ribosomal protein S11"/>
    <property type="match status" value="1"/>
</dbReference>
<evidence type="ECO:0000256" key="2">
    <source>
        <dbReference type="ARBA" id="ARBA00007039"/>
    </source>
</evidence>
<evidence type="ECO:0000256" key="3">
    <source>
        <dbReference type="ARBA" id="ARBA00022980"/>
    </source>
</evidence>
<organism evidence="5 6">
    <name type="scientific">Escallonia herrerae</name>
    <dbReference type="NCBI Taxonomy" id="1293975"/>
    <lineage>
        <taxon>Eukaryota</taxon>
        <taxon>Viridiplantae</taxon>
        <taxon>Streptophyta</taxon>
        <taxon>Embryophyta</taxon>
        <taxon>Tracheophyta</taxon>
        <taxon>Spermatophyta</taxon>
        <taxon>Magnoliopsida</taxon>
        <taxon>eudicotyledons</taxon>
        <taxon>Gunneridae</taxon>
        <taxon>Pentapetalae</taxon>
        <taxon>asterids</taxon>
        <taxon>campanulids</taxon>
        <taxon>Escalloniales</taxon>
        <taxon>Escalloniaceae</taxon>
        <taxon>Escallonia</taxon>
    </lineage>
</organism>
<dbReference type="HAMAP" id="MF_01310">
    <property type="entry name" value="Ribosomal_uS11"/>
    <property type="match status" value="1"/>
</dbReference>
<dbReference type="GO" id="GO:0009532">
    <property type="term" value="C:plastid stroma"/>
    <property type="evidence" value="ECO:0007669"/>
    <property type="project" value="UniProtKB-ARBA"/>
</dbReference>
<dbReference type="GO" id="GO:0004252">
    <property type="term" value="F:serine-type endopeptidase activity"/>
    <property type="evidence" value="ECO:0007669"/>
    <property type="project" value="InterPro"/>
</dbReference>
<keyword evidence="3" id="KW-0689">Ribosomal protein</keyword>
<comment type="caution">
    <text evidence="5">The sequence shown here is derived from an EMBL/GenBank/DDBJ whole genome shotgun (WGS) entry which is preliminary data.</text>
</comment>
<keyword evidence="4" id="KW-0687">Ribonucleoprotein</keyword>
<dbReference type="InterPro" id="IPR023562">
    <property type="entry name" value="ClpP/TepA"/>
</dbReference>
<dbReference type="Pfam" id="PF00411">
    <property type="entry name" value="Ribosomal_S11"/>
    <property type="match status" value="1"/>
</dbReference>
<dbReference type="GO" id="GO:0005840">
    <property type="term" value="C:ribosome"/>
    <property type="evidence" value="ECO:0007669"/>
    <property type="project" value="UniProtKB-KW"/>
</dbReference>
<dbReference type="GO" id="GO:0006412">
    <property type="term" value="P:translation"/>
    <property type="evidence" value="ECO:0007669"/>
    <property type="project" value="InterPro"/>
</dbReference>
<keyword evidence="6" id="KW-1185">Reference proteome</keyword>
<dbReference type="PRINTS" id="PR00127">
    <property type="entry name" value="CLPPROTEASEP"/>
</dbReference>